<accession>A0A517XLA6</accession>
<dbReference type="AlphaFoldDB" id="A0A517XLA6"/>
<organism evidence="2 3">
    <name type="scientific">Urbifossiella limnaea</name>
    <dbReference type="NCBI Taxonomy" id="2528023"/>
    <lineage>
        <taxon>Bacteria</taxon>
        <taxon>Pseudomonadati</taxon>
        <taxon>Planctomycetota</taxon>
        <taxon>Planctomycetia</taxon>
        <taxon>Gemmatales</taxon>
        <taxon>Gemmataceae</taxon>
        <taxon>Urbifossiella</taxon>
    </lineage>
</organism>
<dbReference type="InterPro" id="IPR041049">
    <property type="entry name" value="DUF5615"/>
</dbReference>
<sequence length="115" mass="11835">MTVWLDAHLSPALAPWLAATFGVTATAVRDLGLRDALDPPIFDAARAAGAVVMTKDADFAEMVGRLGTPPQVVWLRCGNTSNAALRTLLTAEFPAAMAQLAAGVPLVEVGAPGVP</sequence>
<gene>
    <name evidence="2" type="ORF">ETAA1_01290</name>
</gene>
<evidence type="ECO:0000313" key="3">
    <source>
        <dbReference type="Proteomes" id="UP000319576"/>
    </source>
</evidence>
<dbReference type="Proteomes" id="UP000319576">
    <property type="component" value="Chromosome"/>
</dbReference>
<keyword evidence="3" id="KW-1185">Reference proteome</keyword>
<dbReference type="KEGG" id="uli:ETAA1_01290"/>
<evidence type="ECO:0000259" key="1">
    <source>
        <dbReference type="Pfam" id="PF18480"/>
    </source>
</evidence>
<reference evidence="2 3" key="1">
    <citation type="submission" date="2019-02" db="EMBL/GenBank/DDBJ databases">
        <title>Deep-cultivation of Planctomycetes and their phenomic and genomic characterization uncovers novel biology.</title>
        <authorList>
            <person name="Wiegand S."/>
            <person name="Jogler M."/>
            <person name="Boedeker C."/>
            <person name="Pinto D."/>
            <person name="Vollmers J."/>
            <person name="Rivas-Marin E."/>
            <person name="Kohn T."/>
            <person name="Peeters S.H."/>
            <person name="Heuer A."/>
            <person name="Rast P."/>
            <person name="Oberbeckmann S."/>
            <person name="Bunk B."/>
            <person name="Jeske O."/>
            <person name="Meyerdierks A."/>
            <person name="Storesund J.E."/>
            <person name="Kallscheuer N."/>
            <person name="Luecker S."/>
            <person name="Lage O.M."/>
            <person name="Pohl T."/>
            <person name="Merkel B.J."/>
            <person name="Hornburger P."/>
            <person name="Mueller R.-W."/>
            <person name="Bruemmer F."/>
            <person name="Labrenz M."/>
            <person name="Spormann A.M."/>
            <person name="Op den Camp H."/>
            <person name="Overmann J."/>
            <person name="Amann R."/>
            <person name="Jetten M.S.M."/>
            <person name="Mascher T."/>
            <person name="Medema M.H."/>
            <person name="Devos D.P."/>
            <person name="Kaster A.-K."/>
            <person name="Ovreas L."/>
            <person name="Rohde M."/>
            <person name="Galperin M.Y."/>
            <person name="Jogler C."/>
        </authorList>
    </citation>
    <scope>NUCLEOTIDE SEQUENCE [LARGE SCALE GENOMIC DNA]</scope>
    <source>
        <strain evidence="2 3">ETA_A1</strain>
    </source>
</reference>
<feature type="domain" description="DUF5615" evidence="1">
    <location>
        <begin position="1"/>
        <end position="96"/>
    </location>
</feature>
<protein>
    <recommendedName>
        <fullName evidence="1">DUF5615 domain-containing protein</fullName>
    </recommendedName>
</protein>
<dbReference type="EMBL" id="CP036273">
    <property type="protein sequence ID" value="QDU18246.1"/>
    <property type="molecule type" value="Genomic_DNA"/>
</dbReference>
<dbReference type="OrthoDB" id="334367at2"/>
<name>A0A517XLA6_9BACT</name>
<proteinExistence type="predicted"/>
<dbReference type="RefSeq" id="WP_145233388.1">
    <property type="nucleotide sequence ID" value="NZ_CP036273.1"/>
</dbReference>
<evidence type="ECO:0000313" key="2">
    <source>
        <dbReference type="EMBL" id="QDU18246.1"/>
    </source>
</evidence>
<dbReference type="Pfam" id="PF18480">
    <property type="entry name" value="DUF5615"/>
    <property type="match status" value="1"/>
</dbReference>